<evidence type="ECO:0000313" key="2">
    <source>
        <dbReference type="EMBL" id="KAF2667017.1"/>
    </source>
</evidence>
<keyword evidence="3" id="KW-1185">Reference proteome</keyword>
<dbReference type="Gene3D" id="2.100.10.30">
    <property type="entry name" value="Jacalin-like lectin domain"/>
    <property type="match status" value="1"/>
</dbReference>
<dbReference type="InterPro" id="IPR053002">
    <property type="entry name" value="Metalloproteinase_M10B"/>
</dbReference>
<dbReference type="GO" id="GO:0005737">
    <property type="term" value="C:cytoplasm"/>
    <property type="evidence" value="ECO:0007669"/>
    <property type="project" value="TreeGrafter"/>
</dbReference>
<dbReference type="PANTHER" id="PTHR21054">
    <property type="entry name" value="ZINC METALLOPROTEINASE-RELATED"/>
    <property type="match status" value="1"/>
</dbReference>
<proteinExistence type="predicted"/>
<feature type="compositionally biased region" description="Polar residues" evidence="1">
    <location>
        <begin position="14"/>
        <end position="33"/>
    </location>
</feature>
<organism evidence="2 3">
    <name type="scientific">Microthyrium microscopicum</name>
    <dbReference type="NCBI Taxonomy" id="703497"/>
    <lineage>
        <taxon>Eukaryota</taxon>
        <taxon>Fungi</taxon>
        <taxon>Dikarya</taxon>
        <taxon>Ascomycota</taxon>
        <taxon>Pezizomycotina</taxon>
        <taxon>Dothideomycetes</taxon>
        <taxon>Dothideomycetes incertae sedis</taxon>
        <taxon>Microthyriales</taxon>
        <taxon>Microthyriaceae</taxon>
        <taxon>Microthyrium</taxon>
    </lineage>
</organism>
<protein>
    <recommendedName>
        <fullName evidence="4">Jacalin-type lectin domain-containing protein</fullName>
    </recommendedName>
</protein>
<name>A0A6A6U6E2_9PEZI</name>
<dbReference type="Proteomes" id="UP000799302">
    <property type="component" value="Unassembled WGS sequence"/>
</dbReference>
<evidence type="ECO:0008006" key="4">
    <source>
        <dbReference type="Google" id="ProtNLM"/>
    </source>
</evidence>
<dbReference type="Pfam" id="PF12044">
    <property type="entry name" value="Metallopep"/>
    <property type="match status" value="1"/>
</dbReference>
<evidence type="ECO:0000313" key="3">
    <source>
        <dbReference type="Proteomes" id="UP000799302"/>
    </source>
</evidence>
<feature type="region of interest" description="Disordered" evidence="1">
    <location>
        <begin position="14"/>
        <end position="64"/>
    </location>
</feature>
<dbReference type="PANTHER" id="PTHR21054:SF2">
    <property type="entry name" value="MIP04191P"/>
    <property type="match status" value="1"/>
</dbReference>
<gene>
    <name evidence="2" type="ORF">BT63DRAFT_457974</name>
</gene>
<sequence>MKFMQDLRRLSFYRNRSSESQASKDSAIQSTTESPAHSPASSTDTSPPPSLLALPETSHSEISSSSSTYAPIIDNIAQNQAVIYQVILLEGHIPAGPKPDGVVTIRHPQNLSPPTTWPVLQAKFKAIAYLQPGHNIIEIEYSPVRSRRVYTSTHRLVYQPMTSCPPVRLVVAHARDSKHAQNETAESENTNMVLAKAKYRMAAYLWQGFVAESMAKHGHSRRTFQLESSWEESTLYTQDLEYADSRNQAPVHVMALDKSLDELAATSPEDLAAYLEVNLKKNFAKHTSSNQYFACLLLDSELAKNGKSVVRGISYGGKGKIYQNLNLALFGSEFLSSYPASIDEVTSAFADSSSTPNLPEAVKWKCASGGMGEQLKVLGHMLGLPQQSSGIMSDDCKRFGYTFSASTAHQGNEISLHPLDVMRLHSHPSFRSPWSKPQTSRTSTGVSFWAISDSVLQVGSRSGISAVEIYKPGDTVCQHWLDLLNKRGPPRVSIQLSINDIANAAMVSAANRRTSVRRTSVQGPFNLKIITADGNEFPVIDVEAFIKKLKLDIPGIKKPVFSNHPIGRVCGAVTVSSSECPSLVVFPTGSTRMLNMTVYHTPGASLSGIEFEFEELPKLLLGTRGEEAHKEWPLNVVAGENIMGMEINTSKDGDSLCGLRAHTTTGRVSPWFGAAEGDIISHRLICPEMFRIAGMRGESSNGELHSLQFIIDH</sequence>
<dbReference type="InterPro" id="IPR021917">
    <property type="entry name" value="Unchr_Zn-peptidase-like"/>
</dbReference>
<accession>A0A6A6U6E2</accession>
<dbReference type="SUPFAM" id="SSF51101">
    <property type="entry name" value="Mannose-binding lectins"/>
    <property type="match status" value="1"/>
</dbReference>
<dbReference type="OrthoDB" id="74460at2759"/>
<dbReference type="AlphaFoldDB" id="A0A6A6U6E2"/>
<reference evidence="2" key="1">
    <citation type="journal article" date="2020" name="Stud. Mycol.">
        <title>101 Dothideomycetes genomes: a test case for predicting lifestyles and emergence of pathogens.</title>
        <authorList>
            <person name="Haridas S."/>
            <person name="Albert R."/>
            <person name="Binder M."/>
            <person name="Bloem J."/>
            <person name="Labutti K."/>
            <person name="Salamov A."/>
            <person name="Andreopoulos B."/>
            <person name="Baker S."/>
            <person name="Barry K."/>
            <person name="Bills G."/>
            <person name="Bluhm B."/>
            <person name="Cannon C."/>
            <person name="Castanera R."/>
            <person name="Culley D."/>
            <person name="Daum C."/>
            <person name="Ezra D."/>
            <person name="Gonzalez J."/>
            <person name="Henrissat B."/>
            <person name="Kuo A."/>
            <person name="Liang C."/>
            <person name="Lipzen A."/>
            <person name="Lutzoni F."/>
            <person name="Magnuson J."/>
            <person name="Mondo S."/>
            <person name="Nolan M."/>
            <person name="Ohm R."/>
            <person name="Pangilinan J."/>
            <person name="Park H.-J."/>
            <person name="Ramirez L."/>
            <person name="Alfaro M."/>
            <person name="Sun H."/>
            <person name="Tritt A."/>
            <person name="Yoshinaga Y."/>
            <person name="Zwiers L.-H."/>
            <person name="Turgeon B."/>
            <person name="Goodwin S."/>
            <person name="Spatafora J."/>
            <person name="Crous P."/>
            <person name="Grigoriev I."/>
        </authorList>
    </citation>
    <scope>NUCLEOTIDE SEQUENCE</scope>
    <source>
        <strain evidence="2">CBS 115976</strain>
    </source>
</reference>
<dbReference type="InterPro" id="IPR036404">
    <property type="entry name" value="Jacalin-like_lectin_dom_sf"/>
</dbReference>
<evidence type="ECO:0000256" key="1">
    <source>
        <dbReference type="SAM" id="MobiDB-lite"/>
    </source>
</evidence>
<feature type="compositionally biased region" description="Low complexity" evidence="1">
    <location>
        <begin position="34"/>
        <end position="64"/>
    </location>
</feature>
<dbReference type="EMBL" id="MU004238">
    <property type="protein sequence ID" value="KAF2667017.1"/>
    <property type="molecule type" value="Genomic_DNA"/>
</dbReference>